<accession>A0A1I7Y328</accession>
<dbReference type="SMART" id="SM00382">
    <property type="entry name" value="AAA"/>
    <property type="match status" value="1"/>
</dbReference>
<feature type="compositionally biased region" description="Basic and acidic residues" evidence="5">
    <location>
        <begin position="217"/>
        <end position="243"/>
    </location>
</feature>
<evidence type="ECO:0000256" key="2">
    <source>
        <dbReference type="ARBA" id="ARBA00022737"/>
    </source>
</evidence>
<feature type="region of interest" description="Disordered" evidence="5">
    <location>
        <begin position="211"/>
        <end position="246"/>
    </location>
</feature>
<dbReference type="FunFam" id="3.40.50.300:FF:001197">
    <property type="entry name" value="Putative ATP-binding cassette family ATPase"/>
    <property type="match status" value="1"/>
</dbReference>
<dbReference type="InterPro" id="IPR050611">
    <property type="entry name" value="ABCF"/>
</dbReference>
<dbReference type="InterPro" id="IPR027417">
    <property type="entry name" value="P-loop_NTPase"/>
</dbReference>
<evidence type="ECO:0000256" key="1">
    <source>
        <dbReference type="ARBA" id="ARBA00011054"/>
    </source>
</evidence>
<dbReference type="GO" id="GO:0005524">
    <property type="term" value="F:ATP binding"/>
    <property type="evidence" value="ECO:0007669"/>
    <property type="project" value="UniProtKB-KW"/>
</dbReference>
<dbReference type="InterPro" id="IPR003439">
    <property type="entry name" value="ABC_transporter-like_ATP-bd"/>
</dbReference>
<dbReference type="Pfam" id="PF12848">
    <property type="entry name" value="ABC_tran_Xtn"/>
    <property type="match status" value="1"/>
</dbReference>
<dbReference type="Proteomes" id="UP000095287">
    <property type="component" value="Unplaced"/>
</dbReference>
<reference evidence="8" key="1">
    <citation type="submission" date="2016-11" db="UniProtKB">
        <authorList>
            <consortium name="WormBaseParasite"/>
        </authorList>
    </citation>
    <scope>IDENTIFICATION</scope>
</reference>
<dbReference type="SUPFAM" id="SSF52540">
    <property type="entry name" value="P-loop containing nucleoside triphosphate hydrolases"/>
    <property type="match status" value="1"/>
</dbReference>
<organism evidence="7 8">
    <name type="scientific">Steinernema glaseri</name>
    <dbReference type="NCBI Taxonomy" id="37863"/>
    <lineage>
        <taxon>Eukaryota</taxon>
        <taxon>Metazoa</taxon>
        <taxon>Ecdysozoa</taxon>
        <taxon>Nematoda</taxon>
        <taxon>Chromadorea</taxon>
        <taxon>Rhabditida</taxon>
        <taxon>Tylenchina</taxon>
        <taxon>Panagrolaimomorpha</taxon>
        <taxon>Strongyloidoidea</taxon>
        <taxon>Steinernematidae</taxon>
        <taxon>Steinernema</taxon>
    </lineage>
</organism>
<dbReference type="GO" id="GO:0016887">
    <property type="term" value="F:ATP hydrolysis activity"/>
    <property type="evidence" value="ECO:0007669"/>
    <property type="project" value="InterPro"/>
</dbReference>
<keyword evidence="7" id="KW-1185">Reference proteome</keyword>
<dbReference type="WBParaSite" id="L893_g1224.t1">
    <property type="protein sequence ID" value="L893_g1224.t1"/>
    <property type="gene ID" value="L893_g1224"/>
</dbReference>
<dbReference type="PANTHER" id="PTHR19211:SF14">
    <property type="entry name" value="ATP-BINDING CASSETTE SUB-FAMILY F MEMBER 1"/>
    <property type="match status" value="1"/>
</dbReference>
<keyword evidence="2" id="KW-0677">Repeat</keyword>
<dbReference type="InterPro" id="IPR003593">
    <property type="entry name" value="AAA+_ATPase"/>
</dbReference>
<dbReference type="Pfam" id="PF00005">
    <property type="entry name" value="ABC_tran"/>
    <property type="match status" value="1"/>
</dbReference>
<evidence type="ECO:0000256" key="4">
    <source>
        <dbReference type="ARBA" id="ARBA00022840"/>
    </source>
</evidence>
<evidence type="ECO:0000313" key="8">
    <source>
        <dbReference type="WBParaSite" id="L893_g1224.t1"/>
    </source>
</evidence>
<comment type="similarity">
    <text evidence="1">Belongs to the ABC transporter superfamily. ABCF family. EF3 subfamily.</text>
</comment>
<dbReference type="InterPro" id="IPR032781">
    <property type="entry name" value="ABC_tran_Xtn"/>
</dbReference>
<dbReference type="PANTHER" id="PTHR19211">
    <property type="entry name" value="ATP-BINDING TRANSPORT PROTEIN-RELATED"/>
    <property type="match status" value="1"/>
</dbReference>
<keyword evidence="4" id="KW-0067">ATP-binding</keyword>
<evidence type="ECO:0000256" key="5">
    <source>
        <dbReference type="SAM" id="MobiDB-lite"/>
    </source>
</evidence>
<dbReference type="PROSITE" id="PS00211">
    <property type="entry name" value="ABC_TRANSPORTER_1"/>
    <property type="match status" value="1"/>
</dbReference>
<evidence type="ECO:0000256" key="3">
    <source>
        <dbReference type="ARBA" id="ARBA00022741"/>
    </source>
</evidence>
<dbReference type="InterPro" id="IPR017871">
    <property type="entry name" value="ABC_transporter-like_CS"/>
</dbReference>
<dbReference type="Gene3D" id="3.40.50.300">
    <property type="entry name" value="P-loop containing nucleotide triphosphate hydrolases"/>
    <property type="match status" value="3"/>
</dbReference>
<evidence type="ECO:0000259" key="6">
    <source>
        <dbReference type="PROSITE" id="PS50893"/>
    </source>
</evidence>
<evidence type="ECO:0000313" key="7">
    <source>
        <dbReference type="Proteomes" id="UP000095287"/>
    </source>
</evidence>
<dbReference type="PROSITE" id="PS50893">
    <property type="entry name" value="ABC_TRANSPORTER_2"/>
    <property type="match status" value="1"/>
</dbReference>
<protein>
    <submittedName>
        <fullName evidence="8">ABC transporter domain-containing protein</fullName>
    </submittedName>
</protein>
<proteinExistence type="inferred from homology"/>
<name>A0A1I7Y328_9BILA</name>
<feature type="domain" description="ABC transporter" evidence="6">
    <location>
        <begin position="93"/>
        <end position="463"/>
    </location>
</feature>
<dbReference type="AlphaFoldDB" id="A0A1I7Y328"/>
<keyword evidence="3" id="KW-0547">Nucleotide-binding</keyword>
<sequence>MSSDEEIITKAKTETKKLTKKELKKQKKQDAFKNELKAMGGKMEQLDLAVDNADEHHEGRGIGGDNELGAQFSVSQQAMTEAQIAAQENVNDIKVENFDINANGRQLFSKATLVISAGHRYGFVGPNGMGKTTLLRHIAQRSYLQSWKKTLLIVSHDQGFLDNVCTDMILLEEKKLHYYKGNYSNFKKMHDQQMKEHLKKYEEQQKFIKAQKKAGKSGKEAEKEAKNRLANKEKKGGKKKIDADDQPAPELLQKIKEYQVKFVFPETTPLPGNLMSMHDVSFGYNGQILFKNLLYGKLTPQQGECRVHRQIKVGWFDQHSNEALNGEQSPIEYLVAKFSIDPQTARKNLGMVGLPGQSHTVKIKDLSGGQKSRVALAELSLGKPDMLILDEPTNNLDIESIHALAEAIEDYDGGVLMVTHDERLIRATECQLWIVKDQNVVKMDGDFDTYRDEILEDLEKQAAAVDA</sequence>